<evidence type="ECO:0000259" key="10">
    <source>
        <dbReference type="PROSITE" id="PS50010"/>
    </source>
</evidence>
<keyword evidence="13" id="KW-1185">Reference proteome</keyword>
<evidence type="ECO:0000259" key="11">
    <source>
        <dbReference type="PROSITE" id="PS50178"/>
    </source>
</evidence>
<name>A0A1Y1WA63_9FUNG</name>
<organism evidence="12 13">
    <name type="scientific">Linderina pennispora</name>
    <dbReference type="NCBI Taxonomy" id="61395"/>
    <lineage>
        <taxon>Eukaryota</taxon>
        <taxon>Fungi</taxon>
        <taxon>Fungi incertae sedis</taxon>
        <taxon>Zoopagomycota</taxon>
        <taxon>Kickxellomycotina</taxon>
        <taxon>Kickxellomycetes</taxon>
        <taxon>Kickxellales</taxon>
        <taxon>Kickxellaceae</taxon>
        <taxon>Linderina</taxon>
    </lineage>
</organism>
<dbReference type="InterPro" id="IPR011993">
    <property type="entry name" value="PH-like_dom_sf"/>
</dbReference>
<evidence type="ECO:0000256" key="4">
    <source>
        <dbReference type="ARBA" id="ARBA00022723"/>
    </source>
</evidence>
<evidence type="ECO:0000256" key="6">
    <source>
        <dbReference type="ARBA" id="ARBA00022833"/>
    </source>
</evidence>
<evidence type="ECO:0000256" key="2">
    <source>
        <dbReference type="ARBA" id="ARBA00022490"/>
    </source>
</evidence>
<dbReference type="InterPro" id="IPR000219">
    <property type="entry name" value="DH_dom"/>
</dbReference>
<dbReference type="InterPro" id="IPR035899">
    <property type="entry name" value="DBL_dom_sf"/>
</dbReference>
<keyword evidence="2" id="KW-0963">Cytoplasm</keyword>
<evidence type="ECO:0000259" key="9">
    <source>
        <dbReference type="PROSITE" id="PS50003"/>
    </source>
</evidence>
<dbReference type="SUPFAM" id="SSF50729">
    <property type="entry name" value="PH domain-like"/>
    <property type="match status" value="1"/>
</dbReference>
<feature type="domain" description="FYVE-type" evidence="11">
    <location>
        <begin position="376"/>
        <end position="437"/>
    </location>
</feature>
<dbReference type="Pfam" id="PF00621">
    <property type="entry name" value="RhoGEF"/>
    <property type="match status" value="1"/>
</dbReference>
<evidence type="ECO:0000256" key="5">
    <source>
        <dbReference type="ARBA" id="ARBA00022771"/>
    </source>
</evidence>
<evidence type="ECO:0000313" key="13">
    <source>
        <dbReference type="Proteomes" id="UP000193922"/>
    </source>
</evidence>
<comment type="caution">
    <text evidence="12">The sequence shown here is derived from an EMBL/GenBank/DDBJ whole genome shotgun (WGS) entry which is preliminary data.</text>
</comment>
<dbReference type="PROSITE" id="PS50010">
    <property type="entry name" value="DH_2"/>
    <property type="match status" value="1"/>
</dbReference>
<keyword evidence="7" id="KW-0206">Cytoskeleton</keyword>
<dbReference type="GO" id="GO:0008270">
    <property type="term" value="F:zinc ion binding"/>
    <property type="evidence" value="ECO:0007669"/>
    <property type="project" value="UniProtKB-KW"/>
</dbReference>
<protein>
    <submittedName>
        <fullName evidence="12">Dbl homology domain-containing protein</fullName>
    </submittedName>
</protein>
<dbReference type="SUPFAM" id="SSF48065">
    <property type="entry name" value="DBL homology domain (DH-domain)"/>
    <property type="match status" value="1"/>
</dbReference>
<keyword evidence="3" id="KW-0344">Guanine-nucleotide releasing factor</keyword>
<dbReference type="STRING" id="61395.A0A1Y1WA63"/>
<dbReference type="CDD" id="cd00160">
    <property type="entry name" value="RhoGEF"/>
    <property type="match status" value="1"/>
</dbReference>
<dbReference type="InterPro" id="IPR011011">
    <property type="entry name" value="Znf_FYVE_PHD"/>
</dbReference>
<dbReference type="OrthoDB" id="660555at2759"/>
<dbReference type="Gene3D" id="3.30.40.10">
    <property type="entry name" value="Zinc/RING finger domain, C3HC4 (zinc finger)"/>
    <property type="match status" value="2"/>
</dbReference>
<dbReference type="InterPro" id="IPR001849">
    <property type="entry name" value="PH_domain"/>
</dbReference>
<dbReference type="Proteomes" id="UP000193922">
    <property type="component" value="Unassembled WGS sequence"/>
</dbReference>
<accession>A0A1Y1WA63</accession>
<gene>
    <name evidence="12" type="ORF">DL89DRAFT_322473</name>
</gene>
<dbReference type="Gene3D" id="2.30.29.30">
    <property type="entry name" value="Pleckstrin-homology domain (PH domain)/Phosphotyrosine-binding domain (PTB)"/>
    <property type="match status" value="1"/>
</dbReference>
<reference evidence="12 13" key="1">
    <citation type="submission" date="2016-07" db="EMBL/GenBank/DDBJ databases">
        <title>Pervasive Adenine N6-methylation of Active Genes in Fungi.</title>
        <authorList>
            <consortium name="DOE Joint Genome Institute"/>
            <person name="Mondo S.J."/>
            <person name="Dannebaum R.O."/>
            <person name="Kuo R.C."/>
            <person name="Labutti K."/>
            <person name="Haridas S."/>
            <person name="Kuo A."/>
            <person name="Salamov A."/>
            <person name="Ahrendt S.R."/>
            <person name="Lipzen A."/>
            <person name="Sullivan W."/>
            <person name="Andreopoulos W.B."/>
            <person name="Clum A."/>
            <person name="Lindquist E."/>
            <person name="Daum C."/>
            <person name="Ramamoorthy G.K."/>
            <person name="Gryganskyi A."/>
            <person name="Culley D."/>
            <person name="Magnuson J.K."/>
            <person name="James T.Y."/>
            <person name="O'Malley M.A."/>
            <person name="Stajich J.E."/>
            <person name="Spatafora J.W."/>
            <person name="Visel A."/>
            <person name="Grigoriev I.V."/>
        </authorList>
    </citation>
    <scope>NUCLEOTIDE SEQUENCE [LARGE SCALE GENOMIC DNA]</scope>
    <source>
        <strain evidence="12 13">ATCC 12442</strain>
    </source>
</reference>
<comment type="subcellular location">
    <subcellularLocation>
        <location evidence="1">Cytoplasm</location>
        <location evidence="1">Cytoskeleton</location>
    </subcellularLocation>
</comment>
<dbReference type="SUPFAM" id="SSF57903">
    <property type="entry name" value="FYVE/PHD zinc finger"/>
    <property type="match status" value="2"/>
</dbReference>
<keyword evidence="6" id="KW-0862">Zinc</keyword>
<dbReference type="InterPro" id="IPR000306">
    <property type="entry name" value="Znf_FYVE"/>
</dbReference>
<dbReference type="GeneID" id="63807991"/>
<keyword evidence="5 8" id="KW-0863">Zinc-finger</keyword>
<dbReference type="PROSITE" id="PS50178">
    <property type="entry name" value="ZF_FYVE"/>
    <property type="match status" value="2"/>
</dbReference>
<dbReference type="PANTHER" id="PTHR12673:SF159">
    <property type="entry name" value="LD03170P"/>
    <property type="match status" value="1"/>
</dbReference>
<evidence type="ECO:0000313" key="12">
    <source>
        <dbReference type="EMBL" id="ORX70034.1"/>
    </source>
</evidence>
<dbReference type="PANTHER" id="PTHR12673">
    <property type="entry name" value="FACIOGENITAL DYSPLASIA PROTEIN"/>
    <property type="match status" value="1"/>
</dbReference>
<evidence type="ECO:0000256" key="3">
    <source>
        <dbReference type="ARBA" id="ARBA00022658"/>
    </source>
</evidence>
<dbReference type="SMART" id="SM00233">
    <property type="entry name" value="PH"/>
    <property type="match status" value="1"/>
</dbReference>
<dbReference type="SMART" id="SM00325">
    <property type="entry name" value="RhoGEF"/>
    <property type="match status" value="1"/>
</dbReference>
<evidence type="ECO:0000256" key="7">
    <source>
        <dbReference type="ARBA" id="ARBA00023212"/>
    </source>
</evidence>
<evidence type="ECO:0000256" key="1">
    <source>
        <dbReference type="ARBA" id="ARBA00004245"/>
    </source>
</evidence>
<dbReference type="EMBL" id="MCFD01000006">
    <property type="protein sequence ID" value="ORX70034.1"/>
    <property type="molecule type" value="Genomic_DNA"/>
</dbReference>
<keyword evidence="4" id="KW-0479">Metal-binding</keyword>
<sequence>MATYSSSENNQTVDRMLRQRSKIAAEILETERTYVEGLGLIEKIYINPLLASAQTAAPILTRKEMRQLFANFADIIALSRELLLQLEARLGDGQWDGATGQVGDIFVRMAPFLKMYSLYLRNFRSGLASISQWLSSNRAFAEFLQRGNAAPESRGLSFQSYLLLPVQRIPRYRLLLDDLLRNTPAEHVDYASITDALQTVESVAAFVDATIQEHEMTLEMLEIQRALGLKEPLLAPGRRLVRAGRLTKICRRSHQQRQFYLFSDMLLYAGGSDSSGHRRVPLEDCKVMDVPDTSTCAHQFTIISRAKSFVVYAATGADKAAWLEALAGAITERRAARDTLQMDRSLRRRLLRARRATMLQFPRVAESFSAPVWAPDSSAAHCYICFRAFALLVRRHHCRACGQLVCHACSRKSIVFVADDMQPSEARACDQCIARMFGRGALESPPGSVRNRHSLDPSALLSTLAALAGSASPPRLEPRLEITEPPRLEPRPIGPPAALAAAFAESPVACPRNASMCSDGCACIAGSLPAHHRTSADSSAGWDLFGASVRTTLFCGGSPPSTLSRNRISIISSSCSTVVSEPMGRYRKPRRPVVLSEEPPDFQPRATLVSPLAPPELTLAMAETSAVRARADTNATLCALCHGGFAALESQHQCHVCRALVCPRCINRQLPVPGDTHTDALVCDSCVSCRDDCIKLFPLMSPQAASDSAKWV</sequence>
<feature type="domain" description="PH" evidence="9">
    <location>
        <begin position="239"/>
        <end position="331"/>
    </location>
</feature>
<proteinExistence type="predicted"/>
<feature type="domain" description="FYVE-type" evidence="11">
    <location>
        <begin position="632"/>
        <end position="691"/>
    </location>
</feature>
<dbReference type="Pfam" id="PF01363">
    <property type="entry name" value="FYVE"/>
    <property type="match status" value="2"/>
</dbReference>
<dbReference type="GO" id="GO:0005085">
    <property type="term" value="F:guanyl-nucleotide exchange factor activity"/>
    <property type="evidence" value="ECO:0007669"/>
    <property type="project" value="UniProtKB-KW"/>
</dbReference>
<dbReference type="PROSITE" id="PS50003">
    <property type="entry name" value="PH_DOMAIN"/>
    <property type="match status" value="1"/>
</dbReference>
<dbReference type="GO" id="GO:0005856">
    <property type="term" value="C:cytoskeleton"/>
    <property type="evidence" value="ECO:0007669"/>
    <property type="project" value="UniProtKB-SubCell"/>
</dbReference>
<dbReference type="InterPro" id="IPR017455">
    <property type="entry name" value="Znf_FYVE-rel"/>
</dbReference>
<dbReference type="InterPro" id="IPR013083">
    <property type="entry name" value="Znf_RING/FYVE/PHD"/>
</dbReference>
<dbReference type="Pfam" id="PF00169">
    <property type="entry name" value="PH"/>
    <property type="match status" value="1"/>
</dbReference>
<dbReference type="AlphaFoldDB" id="A0A1Y1WA63"/>
<evidence type="ECO:0000256" key="8">
    <source>
        <dbReference type="PROSITE-ProRule" id="PRU00091"/>
    </source>
</evidence>
<dbReference type="SMART" id="SM00064">
    <property type="entry name" value="FYVE"/>
    <property type="match status" value="2"/>
</dbReference>
<feature type="domain" description="DH" evidence="10">
    <location>
        <begin position="19"/>
        <end position="210"/>
    </location>
</feature>
<dbReference type="GO" id="GO:0005737">
    <property type="term" value="C:cytoplasm"/>
    <property type="evidence" value="ECO:0007669"/>
    <property type="project" value="TreeGrafter"/>
</dbReference>
<dbReference type="RefSeq" id="XP_040743672.1">
    <property type="nucleotide sequence ID" value="XM_040891343.1"/>
</dbReference>
<dbReference type="InterPro" id="IPR051092">
    <property type="entry name" value="FYVE_RhoGEF_PH"/>
</dbReference>
<dbReference type="Gene3D" id="1.20.900.10">
    <property type="entry name" value="Dbl homology (DH) domain"/>
    <property type="match status" value="1"/>
</dbReference>